<dbReference type="GO" id="GO:0000455">
    <property type="term" value="P:enzyme-directed rRNA pseudouridine synthesis"/>
    <property type="evidence" value="ECO:0007669"/>
    <property type="project" value="TreeGrafter"/>
</dbReference>
<reference evidence="8 9" key="1">
    <citation type="submission" date="2018-12" db="EMBL/GenBank/DDBJ databases">
        <title>bacterium Hansschlegelia zhihuaiae S113.</title>
        <authorList>
            <person name="He J."/>
        </authorList>
    </citation>
    <scope>NUCLEOTIDE SEQUENCE [LARGE SCALE GENOMIC DNA]</scope>
    <source>
        <strain evidence="8 9">S 113</strain>
    </source>
</reference>
<comment type="catalytic activity">
    <reaction evidence="6">
        <text>a uridine in RNA = a pseudouridine in RNA</text>
        <dbReference type="Rhea" id="RHEA:48348"/>
        <dbReference type="Rhea" id="RHEA-COMP:12068"/>
        <dbReference type="Rhea" id="RHEA-COMP:12069"/>
        <dbReference type="ChEBI" id="CHEBI:65314"/>
        <dbReference type="ChEBI" id="CHEBI:65315"/>
    </reaction>
</comment>
<gene>
    <name evidence="8" type="ORF">EK403_08910</name>
</gene>
<dbReference type="GO" id="GO:0160140">
    <property type="term" value="F:23S rRNA pseudouridine(1911/1915/1917) synthase activity"/>
    <property type="evidence" value="ECO:0007669"/>
    <property type="project" value="UniProtKB-EC"/>
</dbReference>
<feature type="active site" evidence="4">
    <location>
        <position position="159"/>
    </location>
</feature>
<name>A0A4Q0MJ38_9HYPH</name>
<dbReference type="NCBIfam" id="TIGR00005">
    <property type="entry name" value="rluA_subfam"/>
    <property type="match status" value="1"/>
</dbReference>
<dbReference type="PANTHER" id="PTHR21600:SF44">
    <property type="entry name" value="RIBOSOMAL LARGE SUBUNIT PSEUDOURIDINE SYNTHASE D"/>
    <property type="match status" value="1"/>
</dbReference>
<dbReference type="InterPro" id="IPR006225">
    <property type="entry name" value="PsdUridine_synth_RluC/D"/>
</dbReference>
<dbReference type="PROSITE" id="PS01129">
    <property type="entry name" value="PSI_RLU"/>
    <property type="match status" value="1"/>
</dbReference>
<evidence type="ECO:0000256" key="1">
    <source>
        <dbReference type="ARBA" id="ARBA00010876"/>
    </source>
</evidence>
<comment type="caution">
    <text evidence="8">The sequence shown here is derived from an EMBL/GenBank/DDBJ whole genome shotgun (WGS) entry which is preliminary data.</text>
</comment>
<dbReference type="InterPro" id="IPR050188">
    <property type="entry name" value="RluA_PseudoU_synthase"/>
</dbReference>
<evidence type="ECO:0000256" key="5">
    <source>
        <dbReference type="PROSITE-ProRule" id="PRU00182"/>
    </source>
</evidence>
<proteinExistence type="inferred from homology"/>
<dbReference type="Pfam" id="PF00849">
    <property type="entry name" value="PseudoU_synth_2"/>
    <property type="match status" value="1"/>
</dbReference>
<protein>
    <recommendedName>
        <fullName evidence="6">Pseudouridine synthase</fullName>
        <ecNumber evidence="6">5.4.99.-</ecNumber>
    </recommendedName>
</protein>
<sequence length="348" mass="36951">MSVPFEDADLEDDAAPSARLVVALRREDSGERIDRLLAARLPELSRARIQALMRSGRVSAAGRTLEDPSAKINAGEGPGEIVVELPPPEPAGPIGQDIPLVVVHEDRDLIVIDKPAGLVVHPAAGHADGTLVNALIAHCGASLSGVGGVARPGIVHRLDKDTSGLMVAAKTDAAHRALSAQFADHGRTGPLVRRYLALVWSPPDRPRGVIDAPLGRSARNREKIAIRSDGREAITHWETLERYPAADAGLIACRLETGRTHQIRVHLASLGSPLVGDDVYGPGHRTKASRLSEEAGAALKALGRQALHAATLGFAHPRTGKAMLFESAPPPELERLLAALRDSRRDMA</sequence>
<feature type="domain" description="Pseudouridine synthase RsuA/RluA-like" evidence="7">
    <location>
        <begin position="108"/>
        <end position="269"/>
    </location>
</feature>
<organism evidence="8 9">
    <name type="scientific">Hansschlegelia zhihuaiae</name>
    <dbReference type="NCBI Taxonomy" id="405005"/>
    <lineage>
        <taxon>Bacteria</taxon>
        <taxon>Pseudomonadati</taxon>
        <taxon>Pseudomonadota</taxon>
        <taxon>Alphaproteobacteria</taxon>
        <taxon>Hyphomicrobiales</taxon>
        <taxon>Methylopilaceae</taxon>
        <taxon>Hansschlegelia</taxon>
    </lineage>
</organism>
<comment type="function">
    <text evidence="6">Responsible for synthesis of pseudouridine from uracil.</text>
</comment>
<dbReference type="SUPFAM" id="SSF55174">
    <property type="entry name" value="Alpha-L RNA-binding motif"/>
    <property type="match status" value="1"/>
</dbReference>
<dbReference type="InterPro" id="IPR020103">
    <property type="entry name" value="PsdUridine_synth_cat_dom_sf"/>
</dbReference>
<dbReference type="Proteomes" id="UP000289708">
    <property type="component" value="Unassembled WGS sequence"/>
</dbReference>
<comment type="catalytic activity">
    <reaction evidence="3">
        <text>uridine(1911/1915/1917) in 23S rRNA = pseudouridine(1911/1915/1917) in 23S rRNA</text>
        <dbReference type="Rhea" id="RHEA:42524"/>
        <dbReference type="Rhea" id="RHEA-COMP:10097"/>
        <dbReference type="Rhea" id="RHEA-COMP:10098"/>
        <dbReference type="ChEBI" id="CHEBI:65314"/>
        <dbReference type="ChEBI" id="CHEBI:65315"/>
        <dbReference type="EC" id="5.4.99.23"/>
    </reaction>
</comment>
<dbReference type="Gene3D" id="3.30.2350.10">
    <property type="entry name" value="Pseudouridine synthase"/>
    <property type="match status" value="1"/>
</dbReference>
<evidence type="ECO:0000259" key="7">
    <source>
        <dbReference type="Pfam" id="PF00849"/>
    </source>
</evidence>
<dbReference type="CDD" id="cd00165">
    <property type="entry name" value="S4"/>
    <property type="match status" value="1"/>
</dbReference>
<accession>A0A4Q0MJ38</accession>
<dbReference type="SUPFAM" id="SSF55120">
    <property type="entry name" value="Pseudouridine synthase"/>
    <property type="match status" value="1"/>
</dbReference>
<evidence type="ECO:0000256" key="3">
    <source>
        <dbReference type="ARBA" id="ARBA00036882"/>
    </source>
</evidence>
<keyword evidence="9" id="KW-1185">Reference proteome</keyword>
<dbReference type="InterPro" id="IPR036986">
    <property type="entry name" value="S4_RNA-bd_sf"/>
</dbReference>
<dbReference type="PANTHER" id="PTHR21600">
    <property type="entry name" value="MITOCHONDRIAL RNA PSEUDOURIDINE SYNTHASE"/>
    <property type="match status" value="1"/>
</dbReference>
<dbReference type="AlphaFoldDB" id="A0A4Q0MJ38"/>
<dbReference type="InterPro" id="IPR006224">
    <property type="entry name" value="PsdUridine_synth_RluA-like_CS"/>
</dbReference>
<keyword evidence="2 6" id="KW-0413">Isomerase</keyword>
<dbReference type="EC" id="5.4.99.-" evidence="6"/>
<comment type="similarity">
    <text evidence="1 6">Belongs to the pseudouridine synthase RluA family.</text>
</comment>
<keyword evidence="5" id="KW-0694">RNA-binding</keyword>
<dbReference type="Gene3D" id="3.10.290.10">
    <property type="entry name" value="RNA-binding S4 domain"/>
    <property type="match status" value="1"/>
</dbReference>
<dbReference type="OrthoDB" id="9807829at2"/>
<dbReference type="InterPro" id="IPR006145">
    <property type="entry name" value="PsdUridine_synth_RsuA/RluA"/>
</dbReference>
<dbReference type="EMBL" id="RYFI01000007">
    <property type="protein sequence ID" value="RXF73701.1"/>
    <property type="molecule type" value="Genomic_DNA"/>
</dbReference>
<dbReference type="CDD" id="cd02869">
    <property type="entry name" value="PseudoU_synth_RluA_like"/>
    <property type="match status" value="1"/>
</dbReference>
<dbReference type="PROSITE" id="PS50889">
    <property type="entry name" value="S4"/>
    <property type="match status" value="1"/>
</dbReference>
<evidence type="ECO:0000256" key="4">
    <source>
        <dbReference type="PIRSR" id="PIRSR606225-1"/>
    </source>
</evidence>
<evidence type="ECO:0000313" key="9">
    <source>
        <dbReference type="Proteomes" id="UP000289708"/>
    </source>
</evidence>
<evidence type="ECO:0000313" key="8">
    <source>
        <dbReference type="EMBL" id="RXF73701.1"/>
    </source>
</evidence>
<dbReference type="GO" id="GO:0003723">
    <property type="term" value="F:RNA binding"/>
    <property type="evidence" value="ECO:0007669"/>
    <property type="project" value="UniProtKB-KW"/>
</dbReference>
<dbReference type="RefSeq" id="WP_128777147.1">
    <property type="nucleotide sequence ID" value="NZ_RYFI01000007.1"/>
</dbReference>
<evidence type="ECO:0000256" key="2">
    <source>
        <dbReference type="ARBA" id="ARBA00023235"/>
    </source>
</evidence>
<evidence type="ECO:0000256" key="6">
    <source>
        <dbReference type="RuleBase" id="RU362028"/>
    </source>
</evidence>